<protein>
    <submittedName>
        <fullName evidence="1">Zinc transporter ZIP11</fullName>
    </submittedName>
</protein>
<gene>
    <name evidence="1" type="primary">SLC39A11</name>
    <name evidence="1" type="ORF">GBF38_011533</name>
</gene>
<comment type="caution">
    <text evidence="1">The sequence shown here is derived from an EMBL/GenBank/DDBJ whole genome shotgun (WGS) entry which is preliminary data.</text>
</comment>
<dbReference type="Proteomes" id="UP000805704">
    <property type="component" value="Chromosome 18"/>
</dbReference>
<name>A0ACB7F476_NIBAL</name>
<organism evidence="1 2">
    <name type="scientific">Nibea albiflora</name>
    <name type="common">Yellow drum</name>
    <name type="synonym">Corvina albiflora</name>
    <dbReference type="NCBI Taxonomy" id="240163"/>
    <lineage>
        <taxon>Eukaryota</taxon>
        <taxon>Metazoa</taxon>
        <taxon>Chordata</taxon>
        <taxon>Craniata</taxon>
        <taxon>Vertebrata</taxon>
        <taxon>Euteleostomi</taxon>
        <taxon>Actinopterygii</taxon>
        <taxon>Neopterygii</taxon>
        <taxon>Teleostei</taxon>
        <taxon>Neoteleostei</taxon>
        <taxon>Acanthomorphata</taxon>
        <taxon>Eupercaria</taxon>
        <taxon>Sciaenidae</taxon>
        <taxon>Nibea</taxon>
    </lineage>
</organism>
<accession>A0ACB7F476</accession>
<keyword evidence="2" id="KW-1185">Reference proteome</keyword>
<sequence length="345" mass="36276">MLEGYSPMTQALLGTLFTWGLTAAGAGLVFVFSSRQKRILDGSLGFAAGVMLAASYWSLLAPAIDMAEDSGKYGSFAFLPVAVGFALGAAFVYFADLAMPLLEGCLSAHTDALSECSWQHFEDKMASRSLSGSVNSPERPTKGLAHGQWMPRVADKIDNGDVYQRRRGPHSGSSDGHETGSKQQEEVGRTGSSWRRILLLILAITIHNIPEGLAVGVGFGAIGKTSSATFESARNLAIGIGIQNFPEGLAVSLPLRGSGVSTWTAFWYGQLSGMVEPIAGVLGAFAVVFAEPLLPYALAFAAGAMVYVVVDDIIPEAQVSGNGKLASWTSILGFIVMMSLDVGLG</sequence>
<evidence type="ECO:0000313" key="2">
    <source>
        <dbReference type="Proteomes" id="UP000805704"/>
    </source>
</evidence>
<evidence type="ECO:0000313" key="1">
    <source>
        <dbReference type="EMBL" id="KAG8008967.1"/>
    </source>
</evidence>
<dbReference type="EMBL" id="CM024806">
    <property type="protein sequence ID" value="KAG8008967.1"/>
    <property type="molecule type" value="Genomic_DNA"/>
</dbReference>
<proteinExistence type="predicted"/>
<reference evidence="1" key="1">
    <citation type="submission" date="2020-04" db="EMBL/GenBank/DDBJ databases">
        <title>A chromosome-scale assembly and high-density genetic map of the yellow drum (Nibea albiflora) genome.</title>
        <authorList>
            <person name="Xu D."/>
            <person name="Zhang W."/>
            <person name="Chen R."/>
            <person name="Tan P."/>
            <person name="Wang L."/>
            <person name="Song H."/>
            <person name="Tian L."/>
            <person name="Zhu Q."/>
            <person name="Wang B."/>
        </authorList>
    </citation>
    <scope>NUCLEOTIDE SEQUENCE</scope>
    <source>
        <strain evidence="1">ZJHYS-2018</strain>
    </source>
</reference>